<name>A0A645JHF2_9ZZZZ</name>
<dbReference type="EMBL" id="VSSQ01141515">
    <property type="protein sequence ID" value="MPN62866.1"/>
    <property type="molecule type" value="Genomic_DNA"/>
</dbReference>
<sequence>MHDIGKIGIPDGILSKKDALTDEEYEIMKQHVEGSIAMIRYLPSLDYVIPSAIGHHERWDGKGYPRGIAGEAIPIGARCLCIADSFDAMVTRRSYKSAMSVADALQEIRRNLGTQFDPQLGQLFIRLVEEGKITPHLS</sequence>
<comment type="caution">
    <text evidence="2">The sequence shown here is derived from an EMBL/GenBank/DDBJ whole genome shotgun (WGS) entry which is preliminary data.</text>
</comment>
<dbReference type="EC" id="3.1.4.-" evidence="2"/>
<gene>
    <name evidence="2" type="ORF">SDC9_210619</name>
</gene>
<feature type="domain" description="HD-GYP" evidence="1">
    <location>
        <begin position="1"/>
        <end position="138"/>
    </location>
</feature>
<dbReference type="GO" id="GO:0016787">
    <property type="term" value="F:hydrolase activity"/>
    <property type="evidence" value="ECO:0007669"/>
    <property type="project" value="UniProtKB-KW"/>
</dbReference>
<dbReference type="PANTHER" id="PTHR43155">
    <property type="entry name" value="CYCLIC DI-GMP PHOSPHODIESTERASE PA4108-RELATED"/>
    <property type="match status" value="1"/>
</dbReference>
<reference evidence="2" key="1">
    <citation type="submission" date="2019-08" db="EMBL/GenBank/DDBJ databases">
        <authorList>
            <person name="Kucharzyk K."/>
            <person name="Murdoch R.W."/>
            <person name="Higgins S."/>
            <person name="Loffler F."/>
        </authorList>
    </citation>
    <scope>NUCLEOTIDE SEQUENCE</scope>
</reference>
<dbReference type="SUPFAM" id="SSF109604">
    <property type="entry name" value="HD-domain/PDEase-like"/>
    <property type="match status" value="1"/>
</dbReference>
<protein>
    <submittedName>
        <fullName evidence="2">Cyclic di-GMP phosphodiesterase</fullName>
        <ecNumber evidence="2">3.1.4.-</ecNumber>
    </submittedName>
</protein>
<dbReference type="Pfam" id="PF13487">
    <property type="entry name" value="HD_5"/>
    <property type="match status" value="1"/>
</dbReference>
<dbReference type="Gene3D" id="1.10.3210.10">
    <property type="entry name" value="Hypothetical protein af1432"/>
    <property type="match status" value="1"/>
</dbReference>
<dbReference type="InterPro" id="IPR003607">
    <property type="entry name" value="HD/PDEase_dom"/>
</dbReference>
<evidence type="ECO:0000259" key="1">
    <source>
        <dbReference type="PROSITE" id="PS51832"/>
    </source>
</evidence>
<organism evidence="2">
    <name type="scientific">bioreactor metagenome</name>
    <dbReference type="NCBI Taxonomy" id="1076179"/>
    <lineage>
        <taxon>unclassified sequences</taxon>
        <taxon>metagenomes</taxon>
        <taxon>ecological metagenomes</taxon>
    </lineage>
</organism>
<dbReference type="InterPro" id="IPR037522">
    <property type="entry name" value="HD_GYP_dom"/>
</dbReference>
<evidence type="ECO:0000313" key="2">
    <source>
        <dbReference type="EMBL" id="MPN62866.1"/>
    </source>
</evidence>
<dbReference type="AlphaFoldDB" id="A0A645JHF2"/>
<dbReference type="PROSITE" id="PS51832">
    <property type="entry name" value="HD_GYP"/>
    <property type="match status" value="1"/>
</dbReference>
<accession>A0A645JHF2</accession>
<dbReference type="CDD" id="cd00077">
    <property type="entry name" value="HDc"/>
    <property type="match status" value="1"/>
</dbReference>
<keyword evidence="2" id="KW-0378">Hydrolase</keyword>
<proteinExistence type="predicted"/>